<dbReference type="OrthoDB" id="2922289at2759"/>
<dbReference type="Proteomes" id="UP000248423">
    <property type="component" value="Unassembled WGS sequence"/>
</dbReference>
<dbReference type="AlphaFoldDB" id="A0A319E102"/>
<name>A0A319E102_ASPSB</name>
<organism evidence="1 2">
    <name type="scientific">Aspergillus sclerotiicarbonarius (strain CBS 121057 / IBT 28362)</name>
    <dbReference type="NCBI Taxonomy" id="1448318"/>
    <lineage>
        <taxon>Eukaryota</taxon>
        <taxon>Fungi</taxon>
        <taxon>Dikarya</taxon>
        <taxon>Ascomycota</taxon>
        <taxon>Pezizomycotina</taxon>
        <taxon>Eurotiomycetes</taxon>
        <taxon>Eurotiomycetidae</taxon>
        <taxon>Eurotiales</taxon>
        <taxon>Aspergillaceae</taxon>
        <taxon>Aspergillus</taxon>
        <taxon>Aspergillus subgen. Circumdati</taxon>
    </lineage>
</organism>
<proteinExistence type="predicted"/>
<reference evidence="1 2" key="1">
    <citation type="submission" date="2018-02" db="EMBL/GenBank/DDBJ databases">
        <title>The genomes of Aspergillus section Nigri reveals drivers in fungal speciation.</title>
        <authorList>
            <consortium name="DOE Joint Genome Institute"/>
            <person name="Vesth T.C."/>
            <person name="Nybo J."/>
            <person name="Theobald S."/>
            <person name="Brandl J."/>
            <person name="Frisvad J.C."/>
            <person name="Nielsen K.F."/>
            <person name="Lyhne E.K."/>
            <person name="Kogle M.E."/>
            <person name="Kuo A."/>
            <person name="Riley R."/>
            <person name="Clum A."/>
            <person name="Nolan M."/>
            <person name="Lipzen A."/>
            <person name="Salamov A."/>
            <person name="Henrissat B."/>
            <person name="Wiebenga A."/>
            <person name="De vries R.P."/>
            <person name="Grigoriev I.V."/>
            <person name="Mortensen U.H."/>
            <person name="Andersen M.R."/>
            <person name="Baker S.E."/>
        </authorList>
    </citation>
    <scope>NUCLEOTIDE SEQUENCE [LARGE SCALE GENOMIC DNA]</scope>
    <source>
        <strain evidence="1 2">CBS 121057</strain>
    </source>
</reference>
<evidence type="ECO:0000313" key="1">
    <source>
        <dbReference type="EMBL" id="PYI03682.1"/>
    </source>
</evidence>
<keyword evidence="2" id="KW-1185">Reference proteome</keyword>
<dbReference type="VEuPathDB" id="FungiDB:BO78DRAFT_463113"/>
<evidence type="ECO:0000313" key="2">
    <source>
        <dbReference type="Proteomes" id="UP000248423"/>
    </source>
</evidence>
<gene>
    <name evidence="1" type="ORF">BO78DRAFT_463113</name>
</gene>
<dbReference type="EMBL" id="KZ826377">
    <property type="protein sequence ID" value="PYI03682.1"/>
    <property type="molecule type" value="Genomic_DNA"/>
</dbReference>
<sequence>MAFNPGLRSSLGLGVANPTEDPRRATNIFRDWALLNRIMERLEGTVRKRWLKRTGEQRKHLLLSAWPNMPPTHRPDIEAFRREPPGNPKYREDYMWPHINLEDLLNPKLLLIFLNARGRHPPHAFIQADWASVDFGRATAGIMRALMKGHVMVFAGHTTPETYGEFIQCDDQRAFDLDPGREMNPGDGLLSLEIQERLYRFLVDCCMQLLPEYTREGLLQADLPIQPEPPAISTSEAGLDLLSVVAAEAPYRLPASLDIDRLHCIVAAKQAAAEDHIWALREDPGYFAQALLDRKEQALEPCHRLMTKHAAVLRLENDLPRALEWRFMKLIWLLERMARGPIINLQAGFPPSPPVRAFFLRAPPLGGHDHVRTMSKESWVADKKRNRLSWIMTTLWDEEERPLAGLTNLMDELQRMIENDKYVRELLTPWVMENISDLSVLSLCLQQILSFQPWAAIFPNLVRMNEDVILDDYMRHVDQWNCPAFLFLNCTMTLSSVPSVQSQRMTKGLFEKRSRPVGLVREPMPSHPANHGPDVQPTFTVDRRAYKVFTTLFYVPSRTSQPGEVPWTDFLHAMASTGFSMEKLYGSVWQFTPQRLDVERGIQFHEPHPSGKIPFRTARRHGRRLFRAYGWHSGMFQLES</sequence>
<protein>
    <submittedName>
        <fullName evidence="1">Uncharacterized protein</fullName>
    </submittedName>
</protein>
<accession>A0A319E102</accession>
<dbReference type="PANTHER" id="PTHR40788">
    <property type="entry name" value="CLR5 DOMAIN-CONTAINING PROTEIN-RELATED"/>
    <property type="match status" value="1"/>
</dbReference>
<dbReference type="STRING" id="1448318.A0A319E102"/>
<dbReference type="PANTHER" id="PTHR40788:SF2">
    <property type="entry name" value="CLR5 DOMAIN-CONTAINING PROTEIN"/>
    <property type="match status" value="1"/>
</dbReference>